<gene>
    <name evidence="8" type="ORF">MNBD_ALPHA11-2314</name>
</gene>
<reference evidence="8" key="1">
    <citation type="submission" date="2018-06" db="EMBL/GenBank/DDBJ databases">
        <authorList>
            <person name="Zhirakovskaya E."/>
        </authorList>
    </citation>
    <scope>NUCLEOTIDE SEQUENCE</scope>
</reference>
<dbReference type="InterPro" id="IPR014729">
    <property type="entry name" value="Rossmann-like_a/b/a_fold"/>
</dbReference>
<evidence type="ECO:0000256" key="3">
    <source>
        <dbReference type="ARBA" id="ARBA00022741"/>
    </source>
</evidence>
<feature type="domain" description="Glutamyl/glutaminyl-tRNA synthetase class Ib catalytic" evidence="7">
    <location>
        <begin position="15"/>
        <end position="74"/>
    </location>
</feature>
<protein>
    <submittedName>
        <fullName evidence="8">Glutamyl-Q tRNA(Asp) synthetase</fullName>
    </submittedName>
</protein>
<dbReference type="Pfam" id="PF00749">
    <property type="entry name" value="tRNA-synt_1c"/>
    <property type="match status" value="1"/>
</dbReference>
<keyword evidence="3" id="KW-0547">Nucleotide-binding</keyword>
<evidence type="ECO:0000259" key="7">
    <source>
        <dbReference type="Pfam" id="PF00749"/>
    </source>
</evidence>
<evidence type="ECO:0000256" key="5">
    <source>
        <dbReference type="ARBA" id="ARBA00022840"/>
    </source>
</evidence>
<proteinExistence type="predicted"/>
<evidence type="ECO:0000256" key="1">
    <source>
        <dbReference type="ARBA" id="ARBA00022598"/>
    </source>
</evidence>
<dbReference type="PANTHER" id="PTHR43311:SF1">
    <property type="entry name" value="GLUTAMYL-Q TRNA(ASP) SYNTHETASE"/>
    <property type="match status" value="1"/>
</dbReference>
<dbReference type="GO" id="GO:0004818">
    <property type="term" value="F:glutamate-tRNA ligase activity"/>
    <property type="evidence" value="ECO:0007669"/>
    <property type="project" value="TreeGrafter"/>
</dbReference>
<evidence type="ECO:0000313" key="8">
    <source>
        <dbReference type="EMBL" id="VAW19827.1"/>
    </source>
</evidence>
<dbReference type="Gene3D" id="3.40.50.620">
    <property type="entry name" value="HUPs"/>
    <property type="match status" value="1"/>
</dbReference>
<keyword evidence="5" id="KW-0067">ATP-binding</keyword>
<dbReference type="GO" id="GO:0005829">
    <property type="term" value="C:cytosol"/>
    <property type="evidence" value="ECO:0007669"/>
    <property type="project" value="TreeGrafter"/>
</dbReference>
<dbReference type="GO" id="GO:0005524">
    <property type="term" value="F:ATP binding"/>
    <property type="evidence" value="ECO:0007669"/>
    <property type="project" value="UniProtKB-KW"/>
</dbReference>
<dbReference type="AlphaFoldDB" id="A0A3B0U2F5"/>
<sequence>MKRTTPTKTTKPILRFAPSPNGFLHIGHAFSALVTADLTKKLGGTWLLRIEDIDQNRSKPEFIEAIYQDLTWLG</sequence>
<dbReference type="InterPro" id="IPR000924">
    <property type="entry name" value="Glu/Gln-tRNA-synth"/>
</dbReference>
<dbReference type="SUPFAM" id="SSF52374">
    <property type="entry name" value="Nucleotidylyl transferase"/>
    <property type="match status" value="1"/>
</dbReference>
<dbReference type="InterPro" id="IPR049940">
    <property type="entry name" value="GluQ/Sye"/>
</dbReference>
<keyword evidence="6" id="KW-0030">Aminoacyl-tRNA synthetase</keyword>
<organism evidence="8">
    <name type="scientific">hydrothermal vent metagenome</name>
    <dbReference type="NCBI Taxonomy" id="652676"/>
    <lineage>
        <taxon>unclassified sequences</taxon>
        <taxon>metagenomes</taxon>
        <taxon>ecological metagenomes</taxon>
    </lineage>
</organism>
<dbReference type="PANTHER" id="PTHR43311">
    <property type="entry name" value="GLUTAMATE--TRNA LIGASE"/>
    <property type="match status" value="1"/>
</dbReference>
<dbReference type="InterPro" id="IPR020058">
    <property type="entry name" value="Glu/Gln-tRNA-synth_Ib_cat-dom"/>
</dbReference>
<name>A0A3B0U2F5_9ZZZZ</name>
<keyword evidence="4" id="KW-0862">Zinc</keyword>
<dbReference type="EMBL" id="UOEQ01000239">
    <property type="protein sequence ID" value="VAW19827.1"/>
    <property type="molecule type" value="Genomic_DNA"/>
</dbReference>
<keyword evidence="2" id="KW-0479">Metal-binding</keyword>
<evidence type="ECO:0000256" key="2">
    <source>
        <dbReference type="ARBA" id="ARBA00022723"/>
    </source>
</evidence>
<dbReference type="PRINTS" id="PR00987">
    <property type="entry name" value="TRNASYNTHGLU"/>
</dbReference>
<keyword evidence="1" id="KW-0436">Ligase</keyword>
<dbReference type="GO" id="GO:0006424">
    <property type="term" value="P:glutamyl-tRNA aminoacylation"/>
    <property type="evidence" value="ECO:0007669"/>
    <property type="project" value="TreeGrafter"/>
</dbReference>
<dbReference type="PROSITE" id="PS00178">
    <property type="entry name" value="AA_TRNA_LIGASE_I"/>
    <property type="match status" value="1"/>
</dbReference>
<evidence type="ECO:0000256" key="6">
    <source>
        <dbReference type="ARBA" id="ARBA00023146"/>
    </source>
</evidence>
<dbReference type="InterPro" id="IPR001412">
    <property type="entry name" value="aa-tRNA-synth_I_CS"/>
</dbReference>
<accession>A0A3B0U2F5</accession>
<evidence type="ECO:0000256" key="4">
    <source>
        <dbReference type="ARBA" id="ARBA00022833"/>
    </source>
</evidence>
<feature type="non-terminal residue" evidence="8">
    <location>
        <position position="74"/>
    </location>
</feature>